<comment type="subcellular location">
    <subcellularLocation>
        <location evidence="1">Cell membrane</location>
        <topology evidence="1">Multi-pass membrane protein</topology>
    </subcellularLocation>
</comment>
<dbReference type="PROSITE" id="PS50850">
    <property type="entry name" value="MFS"/>
    <property type="match status" value="1"/>
</dbReference>
<dbReference type="PANTHER" id="PTHR42718:SF39">
    <property type="entry name" value="ACTINORHODIN TRANSPORTER-RELATED"/>
    <property type="match status" value="1"/>
</dbReference>
<dbReference type="KEGG" id="tfl:RPIT_14155"/>
<keyword evidence="3" id="KW-1133">Transmembrane helix</keyword>
<dbReference type="RefSeq" id="WP_077344010.1">
    <property type="nucleotide sequence ID" value="NZ_CP019605.1"/>
</dbReference>
<name>A0A1Q2CIC6_9ACTN</name>
<organism evidence="5 6">
    <name type="scientific">Tessaracoccus flavus</name>
    <dbReference type="NCBI Taxonomy" id="1610493"/>
    <lineage>
        <taxon>Bacteria</taxon>
        <taxon>Bacillati</taxon>
        <taxon>Actinomycetota</taxon>
        <taxon>Actinomycetes</taxon>
        <taxon>Propionibacteriales</taxon>
        <taxon>Propionibacteriaceae</taxon>
        <taxon>Tessaracoccus</taxon>
    </lineage>
</organism>
<dbReference type="Pfam" id="PF07690">
    <property type="entry name" value="MFS_1"/>
    <property type="match status" value="1"/>
</dbReference>
<dbReference type="InterPro" id="IPR020846">
    <property type="entry name" value="MFS_dom"/>
</dbReference>
<evidence type="ECO:0000256" key="2">
    <source>
        <dbReference type="ARBA" id="ARBA00022692"/>
    </source>
</evidence>
<dbReference type="InterPro" id="IPR011701">
    <property type="entry name" value="MFS"/>
</dbReference>
<proteinExistence type="predicted"/>
<gene>
    <name evidence="5" type="ORF">RPIT_14155</name>
</gene>
<keyword evidence="6" id="KW-1185">Reference proteome</keyword>
<dbReference type="Gene3D" id="1.20.1250.20">
    <property type="entry name" value="MFS general substrate transporter like domains"/>
    <property type="match status" value="1"/>
</dbReference>
<dbReference type="Gene3D" id="1.20.1720.10">
    <property type="entry name" value="Multidrug resistance protein D"/>
    <property type="match status" value="1"/>
</dbReference>
<protein>
    <submittedName>
        <fullName evidence="5">Uncharacterized protein</fullName>
    </submittedName>
</protein>
<dbReference type="STRING" id="1610493.RPIT_14155"/>
<reference evidence="5 6" key="1">
    <citation type="journal article" date="2016" name="Int. J. Syst. Evol. Microbiol.">
        <title>Tessaracoccus flavus sp. nov., isolated from the drainage system of a lindane-producing factory.</title>
        <authorList>
            <person name="Kumari R."/>
            <person name="Singh P."/>
            <person name="Schumann P."/>
            <person name="Lal R."/>
        </authorList>
    </citation>
    <scope>NUCLEOTIDE SEQUENCE [LARGE SCALE GENOMIC DNA]</scope>
    <source>
        <strain evidence="5 6">RP1T</strain>
    </source>
</reference>
<sequence>MPTPNRNVITVEGTDRTFSRVRILFVLLMSMGMSLIAVSSVNVALPALEQGLDASSSDLQWVLTGYALAIGVTLIPAGRAGDVLGRGAFFVVGAAIFTIASLACGLAPTPLLLNLARIVQGIGAGLFSPQVTGMIQQYFSGGGRAKAFALLGVVISASVAVGPVLSGAIISALGEETGWRWAFFIYLPVGLAAVVLALLWFPFETERQLRNPGRARSRIDLDPVGTVLVVAIVLAVMYPFMARQPLAWTLLAVAPVLLWIWIRWERGYAESGREPIVDLTLFRYRSYRNGLMVSGAVFLGVTSTFAVLALFLQSGLGVSAIFAGLIGLPNAISSAISATVTARYVLSHGRQLVILAVVLLLTGTLLSLLVAWLIGAFGISFWWLSPTLVLNGLGMGIFGSANQTLSMQDIPPAHGGTASGIKQTIERITTALGNAAITGLFFVVVADVSWVSGIAAAYAAIAVCLVVAFGLGLMDRRQHAR</sequence>
<evidence type="ECO:0000313" key="5">
    <source>
        <dbReference type="EMBL" id="AQP45805.1"/>
    </source>
</evidence>
<dbReference type="SUPFAM" id="SSF103473">
    <property type="entry name" value="MFS general substrate transporter"/>
    <property type="match status" value="1"/>
</dbReference>
<keyword evidence="2" id="KW-0812">Transmembrane</keyword>
<dbReference type="PRINTS" id="PR01036">
    <property type="entry name" value="TCRTETB"/>
</dbReference>
<evidence type="ECO:0000256" key="3">
    <source>
        <dbReference type="ARBA" id="ARBA00022989"/>
    </source>
</evidence>
<dbReference type="GO" id="GO:0005886">
    <property type="term" value="C:plasma membrane"/>
    <property type="evidence" value="ECO:0007669"/>
    <property type="project" value="UniProtKB-SubCell"/>
</dbReference>
<dbReference type="CDD" id="cd17321">
    <property type="entry name" value="MFS_MMR_MDR_like"/>
    <property type="match status" value="1"/>
</dbReference>
<evidence type="ECO:0000313" key="6">
    <source>
        <dbReference type="Proteomes" id="UP000188324"/>
    </source>
</evidence>
<dbReference type="OrthoDB" id="7375466at2"/>
<accession>A0A1Q2CIC6</accession>
<evidence type="ECO:0000256" key="1">
    <source>
        <dbReference type="ARBA" id="ARBA00004651"/>
    </source>
</evidence>
<dbReference type="AlphaFoldDB" id="A0A1Q2CIC6"/>
<dbReference type="Proteomes" id="UP000188324">
    <property type="component" value="Chromosome"/>
</dbReference>
<dbReference type="PANTHER" id="PTHR42718">
    <property type="entry name" value="MAJOR FACILITATOR SUPERFAMILY MULTIDRUG TRANSPORTER MFSC"/>
    <property type="match status" value="1"/>
</dbReference>
<dbReference type="InterPro" id="IPR036259">
    <property type="entry name" value="MFS_trans_sf"/>
</dbReference>
<dbReference type="EMBL" id="CP019605">
    <property type="protein sequence ID" value="AQP45805.1"/>
    <property type="molecule type" value="Genomic_DNA"/>
</dbReference>
<evidence type="ECO:0000256" key="4">
    <source>
        <dbReference type="ARBA" id="ARBA00023136"/>
    </source>
</evidence>
<keyword evidence="4" id="KW-0472">Membrane</keyword>
<dbReference type="GO" id="GO:0022857">
    <property type="term" value="F:transmembrane transporter activity"/>
    <property type="evidence" value="ECO:0007669"/>
    <property type="project" value="InterPro"/>
</dbReference>